<dbReference type="EMBL" id="CM035407">
    <property type="protein sequence ID" value="KAH7445028.1"/>
    <property type="molecule type" value="Genomic_DNA"/>
</dbReference>
<keyword evidence="2" id="KW-1185">Reference proteome</keyword>
<protein>
    <submittedName>
        <fullName evidence="1">Uncharacterized protein</fullName>
    </submittedName>
</protein>
<name>A0A8T2VD88_CERRI</name>
<reference evidence="1" key="1">
    <citation type="submission" date="2021-08" db="EMBL/GenBank/DDBJ databases">
        <title>WGS assembly of Ceratopteris richardii.</title>
        <authorList>
            <person name="Marchant D.B."/>
            <person name="Chen G."/>
            <person name="Jenkins J."/>
            <person name="Shu S."/>
            <person name="Leebens-Mack J."/>
            <person name="Grimwood J."/>
            <person name="Schmutz J."/>
            <person name="Soltis P."/>
            <person name="Soltis D."/>
            <person name="Chen Z.-H."/>
        </authorList>
    </citation>
    <scope>NUCLEOTIDE SEQUENCE</scope>
    <source>
        <strain evidence="1">Whitten #5841</strain>
        <tissue evidence="1">Leaf</tissue>
    </source>
</reference>
<organism evidence="1 2">
    <name type="scientific">Ceratopteris richardii</name>
    <name type="common">Triangle waterfern</name>
    <dbReference type="NCBI Taxonomy" id="49495"/>
    <lineage>
        <taxon>Eukaryota</taxon>
        <taxon>Viridiplantae</taxon>
        <taxon>Streptophyta</taxon>
        <taxon>Embryophyta</taxon>
        <taxon>Tracheophyta</taxon>
        <taxon>Polypodiopsida</taxon>
        <taxon>Polypodiidae</taxon>
        <taxon>Polypodiales</taxon>
        <taxon>Pteridineae</taxon>
        <taxon>Pteridaceae</taxon>
        <taxon>Parkerioideae</taxon>
        <taxon>Ceratopteris</taxon>
    </lineage>
</organism>
<dbReference type="AlphaFoldDB" id="A0A8T2VD88"/>
<dbReference type="Proteomes" id="UP000825935">
    <property type="component" value="Chromosome 2"/>
</dbReference>
<evidence type="ECO:0000313" key="1">
    <source>
        <dbReference type="EMBL" id="KAH7445028.1"/>
    </source>
</evidence>
<proteinExistence type="predicted"/>
<accession>A0A8T2VD88</accession>
<sequence length="55" mass="6256">MLLLLGLFHFVDAWNQQGSLKPSLFWLGSVSSLFSLFISSTKRFPAHFFSLLSVH</sequence>
<gene>
    <name evidence="1" type="ORF">KP509_02G103100</name>
</gene>
<evidence type="ECO:0000313" key="2">
    <source>
        <dbReference type="Proteomes" id="UP000825935"/>
    </source>
</evidence>
<comment type="caution">
    <text evidence="1">The sequence shown here is derived from an EMBL/GenBank/DDBJ whole genome shotgun (WGS) entry which is preliminary data.</text>
</comment>